<dbReference type="PANTHER" id="PTHR43692:SF1">
    <property type="entry name" value="UDP-N-ACETYLMURAMOYLALANINE--D-GLUTAMATE LIGASE"/>
    <property type="match status" value="1"/>
</dbReference>
<keyword evidence="7 8" id="KW-0133">Cell shape</keyword>
<reference evidence="11 12" key="1">
    <citation type="submission" date="2023-09" db="EMBL/GenBank/DDBJ databases">
        <authorList>
            <person name="Rey-Velasco X."/>
        </authorList>
    </citation>
    <scope>NUCLEOTIDE SEQUENCE [LARGE SCALE GENOMIC DNA]</scope>
    <source>
        <strain evidence="11 12">P117</strain>
    </source>
</reference>
<evidence type="ECO:0000259" key="10">
    <source>
        <dbReference type="Pfam" id="PF08245"/>
    </source>
</evidence>
<comment type="similarity">
    <text evidence="7">Belongs to the MurCDEF family.</text>
</comment>
<keyword evidence="5 7" id="KW-0547">Nucleotide-binding</keyword>
<dbReference type="RefSeq" id="WP_311367009.1">
    <property type="nucleotide sequence ID" value="NZ_JAVRHX010000001.1"/>
</dbReference>
<dbReference type="PANTHER" id="PTHR43692">
    <property type="entry name" value="UDP-N-ACETYLMURAMOYLALANINE--D-GLUTAMATE LIGASE"/>
    <property type="match status" value="1"/>
</dbReference>
<dbReference type="Gene3D" id="3.40.1190.10">
    <property type="entry name" value="Mur-like, catalytic domain"/>
    <property type="match status" value="1"/>
</dbReference>
<dbReference type="Proteomes" id="UP001253545">
    <property type="component" value="Unassembled WGS sequence"/>
</dbReference>
<comment type="subcellular location">
    <subcellularLocation>
        <location evidence="1 7 8">Cytoplasm</location>
    </subcellularLocation>
</comment>
<keyword evidence="12" id="KW-1185">Reference proteome</keyword>
<evidence type="ECO:0000313" key="12">
    <source>
        <dbReference type="Proteomes" id="UP001253545"/>
    </source>
</evidence>
<gene>
    <name evidence="7 11" type="primary">murD</name>
    <name evidence="11" type="ORF">RM552_01400</name>
</gene>
<dbReference type="InterPro" id="IPR036565">
    <property type="entry name" value="Mur-like_cat_sf"/>
</dbReference>
<organism evidence="11 12">
    <name type="scientific">Glaciecola petra</name>
    <dbReference type="NCBI Taxonomy" id="3075602"/>
    <lineage>
        <taxon>Bacteria</taxon>
        <taxon>Pseudomonadati</taxon>
        <taxon>Pseudomonadota</taxon>
        <taxon>Gammaproteobacteria</taxon>
        <taxon>Alteromonadales</taxon>
        <taxon>Alteromonadaceae</taxon>
        <taxon>Glaciecola</taxon>
    </lineage>
</organism>
<evidence type="ECO:0000256" key="2">
    <source>
        <dbReference type="ARBA" id="ARBA00004752"/>
    </source>
</evidence>
<feature type="binding site" evidence="7">
    <location>
        <begin position="159"/>
        <end position="165"/>
    </location>
    <ligand>
        <name>ATP</name>
        <dbReference type="ChEBI" id="CHEBI:30616"/>
    </ligand>
</feature>
<evidence type="ECO:0000256" key="6">
    <source>
        <dbReference type="ARBA" id="ARBA00022840"/>
    </source>
</evidence>
<dbReference type="GO" id="GO:0008764">
    <property type="term" value="F:UDP-N-acetylmuramoylalanine-D-glutamate ligase activity"/>
    <property type="evidence" value="ECO:0007669"/>
    <property type="project" value="UniProtKB-EC"/>
</dbReference>
<proteinExistence type="inferred from homology"/>
<keyword evidence="4 7" id="KW-0436">Ligase</keyword>
<accession>A0ABU2ZPW3</accession>
<evidence type="ECO:0000313" key="11">
    <source>
        <dbReference type="EMBL" id="MDT0593497.1"/>
    </source>
</evidence>
<comment type="caution">
    <text evidence="11">The sequence shown here is derived from an EMBL/GenBank/DDBJ whole genome shotgun (WGS) entry which is preliminary data.</text>
</comment>
<name>A0ABU2ZPW3_9ALTE</name>
<comment type="catalytic activity">
    <reaction evidence="7 8">
        <text>UDP-N-acetyl-alpha-D-muramoyl-L-alanine + D-glutamate + ATP = UDP-N-acetyl-alpha-D-muramoyl-L-alanyl-D-glutamate + ADP + phosphate + H(+)</text>
        <dbReference type="Rhea" id="RHEA:16429"/>
        <dbReference type="ChEBI" id="CHEBI:15378"/>
        <dbReference type="ChEBI" id="CHEBI:29986"/>
        <dbReference type="ChEBI" id="CHEBI:30616"/>
        <dbReference type="ChEBI" id="CHEBI:43474"/>
        <dbReference type="ChEBI" id="CHEBI:83898"/>
        <dbReference type="ChEBI" id="CHEBI:83900"/>
        <dbReference type="ChEBI" id="CHEBI:456216"/>
        <dbReference type="EC" id="6.3.2.9"/>
    </reaction>
</comment>
<keyword evidence="7 8" id="KW-0132">Cell division</keyword>
<dbReference type="EMBL" id="JAVRHX010000001">
    <property type="protein sequence ID" value="MDT0593497.1"/>
    <property type="molecule type" value="Genomic_DNA"/>
</dbReference>
<feature type="domain" description="Mur ligase C-terminal" evidence="9">
    <location>
        <begin position="372"/>
        <end position="475"/>
    </location>
</feature>
<dbReference type="Pfam" id="PF02875">
    <property type="entry name" value="Mur_ligase_C"/>
    <property type="match status" value="1"/>
</dbReference>
<dbReference type="SUPFAM" id="SSF53244">
    <property type="entry name" value="MurD-like peptide ligases, peptide-binding domain"/>
    <property type="match status" value="1"/>
</dbReference>
<dbReference type="SUPFAM" id="SSF51984">
    <property type="entry name" value="MurCD N-terminal domain"/>
    <property type="match status" value="1"/>
</dbReference>
<protein>
    <recommendedName>
        <fullName evidence="7 8">UDP-N-acetylmuramoylalanine--D-glutamate ligase</fullName>
        <ecNumber evidence="7 8">6.3.2.9</ecNumber>
    </recommendedName>
    <alternativeName>
        <fullName evidence="7">D-glutamic acid-adding enzyme</fullName>
    </alternativeName>
    <alternativeName>
        <fullName evidence="7">UDP-N-acetylmuramoyl-L-alanyl-D-glutamate synthetase</fullName>
    </alternativeName>
</protein>
<dbReference type="SUPFAM" id="SSF53623">
    <property type="entry name" value="MurD-like peptide ligases, catalytic domain"/>
    <property type="match status" value="1"/>
</dbReference>
<dbReference type="NCBIfam" id="TIGR01087">
    <property type="entry name" value="murD"/>
    <property type="match status" value="1"/>
</dbReference>
<comment type="pathway">
    <text evidence="2 7 8">Cell wall biogenesis; peptidoglycan biosynthesis.</text>
</comment>
<evidence type="ECO:0000259" key="9">
    <source>
        <dbReference type="Pfam" id="PF02875"/>
    </source>
</evidence>
<keyword evidence="7 8" id="KW-0573">Peptidoglycan synthesis</keyword>
<evidence type="ECO:0000256" key="1">
    <source>
        <dbReference type="ARBA" id="ARBA00004496"/>
    </source>
</evidence>
<dbReference type="InterPro" id="IPR013221">
    <property type="entry name" value="Mur_ligase_cen"/>
</dbReference>
<dbReference type="InterPro" id="IPR036615">
    <property type="entry name" value="Mur_ligase_C_dom_sf"/>
</dbReference>
<dbReference type="Pfam" id="PF08245">
    <property type="entry name" value="Mur_ligase_M"/>
    <property type="match status" value="1"/>
</dbReference>
<evidence type="ECO:0000256" key="8">
    <source>
        <dbReference type="RuleBase" id="RU003664"/>
    </source>
</evidence>
<keyword evidence="7 8" id="KW-0131">Cell cycle</keyword>
<keyword evidence="6 7" id="KW-0067">ATP-binding</keyword>
<evidence type="ECO:0000256" key="5">
    <source>
        <dbReference type="ARBA" id="ARBA00022741"/>
    </source>
</evidence>
<dbReference type="EC" id="6.3.2.9" evidence="7 8"/>
<evidence type="ECO:0000256" key="7">
    <source>
        <dbReference type="HAMAP-Rule" id="MF_00639"/>
    </source>
</evidence>
<dbReference type="InterPro" id="IPR004101">
    <property type="entry name" value="Mur_ligase_C"/>
</dbReference>
<evidence type="ECO:0000256" key="4">
    <source>
        <dbReference type="ARBA" id="ARBA00022598"/>
    </source>
</evidence>
<dbReference type="Pfam" id="PF21799">
    <property type="entry name" value="MurD-like_N"/>
    <property type="match status" value="1"/>
</dbReference>
<dbReference type="HAMAP" id="MF_00639">
    <property type="entry name" value="MurD"/>
    <property type="match status" value="1"/>
</dbReference>
<feature type="domain" description="Mur ligase central" evidence="10">
    <location>
        <begin position="157"/>
        <end position="302"/>
    </location>
</feature>
<dbReference type="Gene3D" id="3.90.190.20">
    <property type="entry name" value="Mur ligase, C-terminal domain"/>
    <property type="match status" value="1"/>
</dbReference>
<comment type="function">
    <text evidence="7 8">Cell wall formation. Catalyzes the addition of glutamate to the nucleotide precursor UDP-N-acetylmuramoyl-L-alanine (UMA).</text>
</comment>
<keyword evidence="7 8" id="KW-0961">Cell wall biogenesis/degradation</keyword>
<dbReference type="Gene3D" id="3.40.50.720">
    <property type="entry name" value="NAD(P)-binding Rossmann-like Domain"/>
    <property type="match status" value="1"/>
</dbReference>
<sequence>MDYIVDISVSGFSYPQVEVAVHRTEHQRPISNSVKQRGSISAMDLHGKKIALLGFGVTGRSCAKYLLTKDCELSVFDSQTFKESCTSSDAVKAIPIYSLNEKTSLVTFDLIVVSPGINLNQAYLQDAINAGIHVIGDIELFALALIDLPQIPKIIAITGSNGKSTVVDMLHKAISDCGFNVALGGNFGPPVLDMLSENYTCLEYDYLVLELSSFQLESTYSLCPNIASVLNVTSDHMDRHGNMHAYTEAKQGIYMHAERVIYNREDDLTIPQCKADFNVNAREQSANIRSFGLTQTTNSLDYWQNREGIFQGENQLLSRSDIEGISQYQLLNMQVVLACCEYLGLLNDDNANDKSFRHLVLTSLLNYSGLPHRFKTIYQDKHVSWINDSKATNAGAAAAAIKSVAEQNARLILIAGGDAKGASASEFESVKRLISSHVETLILIGRDANLFVGTSALTRHAADLSEAVEIAKNDVYQSKVVTKTIVLLSPGCASFDMFDSYVHRGNVFTKLVLGQVAA</sequence>
<keyword evidence="3 7" id="KW-0963">Cytoplasm</keyword>
<evidence type="ECO:0000256" key="3">
    <source>
        <dbReference type="ARBA" id="ARBA00022490"/>
    </source>
</evidence>
<dbReference type="InterPro" id="IPR005762">
    <property type="entry name" value="MurD"/>
</dbReference>